<evidence type="ECO:0000256" key="8">
    <source>
        <dbReference type="ARBA" id="ARBA00019357"/>
    </source>
</evidence>
<evidence type="ECO:0000256" key="16">
    <source>
        <dbReference type="ARBA" id="ARBA00030592"/>
    </source>
</evidence>
<evidence type="ECO:0000256" key="20">
    <source>
        <dbReference type="ARBA" id="ARBA00049035"/>
    </source>
</evidence>
<evidence type="ECO:0000256" key="12">
    <source>
        <dbReference type="ARBA" id="ARBA00022840"/>
    </source>
</evidence>
<comment type="pathway">
    <text evidence="4">Cofactor biosynthesis; tetrahydrofolylpolyglutamate biosynthesis.</text>
</comment>
<dbReference type="InterPro" id="IPR018109">
    <property type="entry name" value="Folylpolyglutamate_synth_CS"/>
</dbReference>
<comment type="caution">
    <text evidence="24">The sequence shown here is derived from an EMBL/GenBank/DDBJ whole genome shotgun (WGS) entry which is preliminary data.</text>
</comment>
<evidence type="ECO:0000256" key="11">
    <source>
        <dbReference type="ARBA" id="ARBA00022741"/>
    </source>
</evidence>
<evidence type="ECO:0000256" key="15">
    <source>
        <dbReference type="ARBA" id="ARBA00030048"/>
    </source>
</evidence>
<evidence type="ECO:0000256" key="7">
    <source>
        <dbReference type="ARBA" id="ARBA00013025"/>
    </source>
</evidence>
<dbReference type="FunFam" id="3.40.1190.10:FF:000011">
    <property type="entry name" value="Folylpolyglutamate synthase/dihydrofolate synthase"/>
    <property type="match status" value="1"/>
</dbReference>
<keyword evidence="13" id="KW-0460">Magnesium</keyword>
<evidence type="ECO:0000256" key="2">
    <source>
        <dbReference type="ARBA" id="ARBA00002714"/>
    </source>
</evidence>
<comment type="catalytic activity">
    <reaction evidence="20">
        <text>(6R)-5,10-methylenetetrahydrofolyl-(gamma-L-Glu)(n) + L-glutamate + ATP = (6R)-5,10-methylenetetrahydrofolyl-(gamma-L-Glu)(n+1) + ADP + phosphate + H(+)</text>
        <dbReference type="Rhea" id="RHEA:51912"/>
        <dbReference type="Rhea" id="RHEA-COMP:13257"/>
        <dbReference type="Rhea" id="RHEA-COMP:13258"/>
        <dbReference type="ChEBI" id="CHEBI:15378"/>
        <dbReference type="ChEBI" id="CHEBI:29985"/>
        <dbReference type="ChEBI" id="CHEBI:30616"/>
        <dbReference type="ChEBI" id="CHEBI:43474"/>
        <dbReference type="ChEBI" id="CHEBI:136572"/>
        <dbReference type="ChEBI" id="CHEBI:456216"/>
        <dbReference type="EC" id="6.3.2.17"/>
    </reaction>
</comment>
<dbReference type="InterPro" id="IPR036565">
    <property type="entry name" value="Mur-like_cat_sf"/>
</dbReference>
<keyword evidence="14" id="KW-0289">Folate biosynthesis</keyword>
<feature type="domain" description="Mur ligase C-terminal" evidence="22">
    <location>
        <begin position="266"/>
        <end position="383"/>
    </location>
</feature>
<dbReference type="InterPro" id="IPR004101">
    <property type="entry name" value="Mur_ligase_C"/>
</dbReference>
<evidence type="ECO:0000256" key="14">
    <source>
        <dbReference type="ARBA" id="ARBA00022909"/>
    </source>
</evidence>
<keyword evidence="10" id="KW-0479">Metal-binding</keyword>
<evidence type="ECO:0000259" key="22">
    <source>
        <dbReference type="Pfam" id="PF02875"/>
    </source>
</evidence>
<comment type="cofactor">
    <cofactor evidence="1">
        <name>Mg(2+)</name>
        <dbReference type="ChEBI" id="CHEBI:18420"/>
    </cofactor>
</comment>
<evidence type="ECO:0000256" key="21">
    <source>
        <dbReference type="ARBA" id="ARBA00049161"/>
    </source>
</evidence>
<comment type="similarity">
    <text evidence="5">Belongs to the folylpolyglutamate synthase family.</text>
</comment>
<keyword evidence="12" id="KW-0067">ATP-binding</keyword>
<dbReference type="GO" id="GO:0004326">
    <property type="term" value="F:tetrahydrofolylpolyglutamate synthase activity"/>
    <property type="evidence" value="ECO:0007669"/>
    <property type="project" value="UniProtKB-EC"/>
</dbReference>
<evidence type="ECO:0000256" key="10">
    <source>
        <dbReference type="ARBA" id="ARBA00022723"/>
    </source>
</evidence>
<comment type="catalytic activity">
    <reaction evidence="19">
        <text>10-formyltetrahydrofolyl-(gamma-L-Glu)(n) + L-glutamate + ATP = 10-formyltetrahydrofolyl-(gamma-L-Glu)(n+1) + ADP + phosphate + H(+)</text>
        <dbReference type="Rhea" id="RHEA:51904"/>
        <dbReference type="Rhea" id="RHEA-COMP:13088"/>
        <dbReference type="Rhea" id="RHEA-COMP:14300"/>
        <dbReference type="ChEBI" id="CHEBI:15378"/>
        <dbReference type="ChEBI" id="CHEBI:29985"/>
        <dbReference type="ChEBI" id="CHEBI:30616"/>
        <dbReference type="ChEBI" id="CHEBI:43474"/>
        <dbReference type="ChEBI" id="CHEBI:134413"/>
        <dbReference type="ChEBI" id="CHEBI:456216"/>
        <dbReference type="EC" id="6.3.2.17"/>
    </reaction>
</comment>
<proteinExistence type="inferred from homology"/>
<dbReference type="Pfam" id="PF08245">
    <property type="entry name" value="Mur_ligase_M"/>
    <property type="match status" value="1"/>
</dbReference>
<evidence type="ECO:0000256" key="1">
    <source>
        <dbReference type="ARBA" id="ARBA00001946"/>
    </source>
</evidence>
<dbReference type="Pfam" id="PF02875">
    <property type="entry name" value="Mur_ligase_C"/>
    <property type="match status" value="1"/>
</dbReference>
<evidence type="ECO:0000256" key="17">
    <source>
        <dbReference type="ARBA" id="ARBA00032510"/>
    </source>
</evidence>
<sequence length="391" mass="43317">MYQLQGASAYKKDLTNTHLLINHLGNPHSNLKCIHVAGTNGKGSTSHMLASILQEAGYKVGLYTSPHLKDYRERIRINGSEIAEDFVCDFINSNKTFFEANDISFFEMSVGLAFDYFAKEEVDIAIIEVGMGGRLDATNIITPLVSIITNIGLDHVQFLGNTIESIAFEKAGIIKPEIPVVIGEYTAETKPVFEAKAKETNSEIYFAADLITEEFPSDLTGNYQKHNKKTVLQTIKVINKQTDFSISQNNIETGLLNVVKNTGLLGRWQQLGTSPKIICDTAHNKNGLEIVLNQIQNEKFEQLHIVLGVVNDKDLDEVLPLFPKNAIYYFCKPNIPRGLEALTLKEKAAQHGLKGPILHSVTEAYKKAKESANPNDFIYVGGSTFVVAEIL</sequence>
<dbReference type="Gene3D" id="3.90.190.20">
    <property type="entry name" value="Mur ligase, C-terminal domain"/>
    <property type="match status" value="1"/>
</dbReference>
<evidence type="ECO:0000256" key="19">
    <source>
        <dbReference type="ARBA" id="ARBA00047808"/>
    </source>
</evidence>
<dbReference type="NCBIfam" id="TIGR01499">
    <property type="entry name" value="folC"/>
    <property type="match status" value="1"/>
</dbReference>
<reference evidence="24 25" key="1">
    <citation type="submission" date="2019-07" db="EMBL/GenBank/DDBJ databases">
        <title>Whole genome shotgun sequence of Flavobacterium glycines NBRC 105008.</title>
        <authorList>
            <person name="Hosoyama A."/>
            <person name="Uohara A."/>
            <person name="Ohji S."/>
            <person name="Ichikawa N."/>
        </authorList>
    </citation>
    <scope>NUCLEOTIDE SEQUENCE [LARGE SCALE GENOMIC DNA]</scope>
    <source>
        <strain evidence="24 25">NBRC 105008</strain>
    </source>
</reference>
<dbReference type="PANTHER" id="PTHR11136">
    <property type="entry name" value="FOLYLPOLYGLUTAMATE SYNTHASE-RELATED"/>
    <property type="match status" value="1"/>
</dbReference>
<keyword evidence="9" id="KW-0436">Ligase</keyword>
<dbReference type="EC" id="6.3.2.17" evidence="7"/>
<dbReference type="PROSITE" id="PS01011">
    <property type="entry name" value="FOLYLPOLYGLU_SYNT_1"/>
    <property type="match status" value="1"/>
</dbReference>
<dbReference type="PIRSF" id="PIRSF001563">
    <property type="entry name" value="Folylpolyglu_synth"/>
    <property type="match status" value="1"/>
</dbReference>
<dbReference type="GO" id="GO:0046656">
    <property type="term" value="P:folic acid biosynthetic process"/>
    <property type="evidence" value="ECO:0007669"/>
    <property type="project" value="UniProtKB-KW"/>
</dbReference>
<dbReference type="PROSITE" id="PS01012">
    <property type="entry name" value="FOLYLPOLYGLU_SYNT_2"/>
    <property type="match status" value="1"/>
</dbReference>
<dbReference type="Gene3D" id="3.40.1190.10">
    <property type="entry name" value="Mur-like, catalytic domain"/>
    <property type="match status" value="1"/>
</dbReference>
<dbReference type="PANTHER" id="PTHR11136:SF0">
    <property type="entry name" value="DIHYDROFOLATE SYNTHETASE-RELATED"/>
    <property type="match status" value="1"/>
</dbReference>
<feature type="domain" description="Mur ligase central" evidence="23">
    <location>
        <begin position="36"/>
        <end position="242"/>
    </location>
</feature>
<dbReference type="InterPro" id="IPR036615">
    <property type="entry name" value="Mur_ligase_C_dom_sf"/>
</dbReference>
<keyword evidence="11" id="KW-0547">Nucleotide-binding</keyword>
<dbReference type="AlphaFoldDB" id="A0A511CKW7"/>
<dbReference type="SUPFAM" id="SSF53623">
    <property type="entry name" value="MurD-like peptide ligases, catalytic domain"/>
    <property type="match status" value="1"/>
</dbReference>
<evidence type="ECO:0000256" key="13">
    <source>
        <dbReference type="ARBA" id="ARBA00022842"/>
    </source>
</evidence>
<evidence type="ECO:0000256" key="9">
    <source>
        <dbReference type="ARBA" id="ARBA00022598"/>
    </source>
</evidence>
<dbReference type="InterPro" id="IPR013221">
    <property type="entry name" value="Mur_ligase_cen"/>
</dbReference>
<organism evidence="24 25">
    <name type="scientific">Flavobacterium glycines</name>
    <dbReference type="NCBI Taxonomy" id="551990"/>
    <lineage>
        <taxon>Bacteria</taxon>
        <taxon>Pseudomonadati</taxon>
        <taxon>Bacteroidota</taxon>
        <taxon>Flavobacteriia</taxon>
        <taxon>Flavobacteriales</taxon>
        <taxon>Flavobacteriaceae</taxon>
        <taxon>Flavobacterium</taxon>
    </lineage>
</organism>
<protein>
    <recommendedName>
        <fullName evidence="8">Dihydrofolate synthase/folylpolyglutamate synthase</fullName>
        <ecNumber evidence="6">6.3.2.12</ecNumber>
        <ecNumber evidence="7">6.3.2.17</ecNumber>
    </recommendedName>
    <alternativeName>
        <fullName evidence="17">Folylpoly-gamma-glutamate synthetase-dihydrofolate synthetase</fullName>
    </alternativeName>
    <alternativeName>
        <fullName evidence="15">Folylpolyglutamate synthetase</fullName>
    </alternativeName>
    <alternativeName>
        <fullName evidence="16">Tetrahydrofolylpolyglutamate synthase</fullName>
    </alternativeName>
</protein>
<dbReference type="GO" id="GO:0008841">
    <property type="term" value="F:dihydrofolate synthase activity"/>
    <property type="evidence" value="ECO:0007669"/>
    <property type="project" value="UniProtKB-EC"/>
</dbReference>
<dbReference type="SUPFAM" id="SSF53244">
    <property type="entry name" value="MurD-like peptide ligases, peptide-binding domain"/>
    <property type="match status" value="1"/>
</dbReference>
<name>A0A511CKW7_9FLAO</name>
<gene>
    <name evidence="24" type="primary">folC</name>
    <name evidence="24" type="ORF">FGL01_26330</name>
</gene>
<evidence type="ECO:0000313" key="24">
    <source>
        <dbReference type="EMBL" id="GEL11894.1"/>
    </source>
</evidence>
<dbReference type="EMBL" id="BJVF01000007">
    <property type="protein sequence ID" value="GEL11894.1"/>
    <property type="molecule type" value="Genomic_DNA"/>
</dbReference>
<dbReference type="InterPro" id="IPR001645">
    <property type="entry name" value="Folylpolyglutamate_synth"/>
</dbReference>
<dbReference type="GO" id="GO:0005524">
    <property type="term" value="F:ATP binding"/>
    <property type="evidence" value="ECO:0007669"/>
    <property type="project" value="UniProtKB-KW"/>
</dbReference>
<evidence type="ECO:0000313" key="25">
    <source>
        <dbReference type="Proteomes" id="UP000321579"/>
    </source>
</evidence>
<accession>A0A511CKW7</accession>
<evidence type="ECO:0000256" key="4">
    <source>
        <dbReference type="ARBA" id="ARBA00005150"/>
    </source>
</evidence>
<comment type="catalytic activity">
    <reaction evidence="18">
        <text>(6S)-5,6,7,8-tetrahydrofolyl-(gamma-L-Glu)(n) + L-glutamate + ATP = (6S)-5,6,7,8-tetrahydrofolyl-(gamma-L-Glu)(n+1) + ADP + phosphate + H(+)</text>
        <dbReference type="Rhea" id="RHEA:10580"/>
        <dbReference type="Rhea" id="RHEA-COMP:14738"/>
        <dbReference type="Rhea" id="RHEA-COMP:14740"/>
        <dbReference type="ChEBI" id="CHEBI:15378"/>
        <dbReference type="ChEBI" id="CHEBI:29985"/>
        <dbReference type="ChEBI" id="CHEBI:30616"/>
        <dbReference type="ChEBI" id="CHEBI:43474"/>
        <dbReference type="ChEBI" id="CHEBI:141005"/>
        <dbReference type="ChEBI" id="CHEBI:456216"/>
        <dbReference type="EC" id="6.3.2.17"/>
    </reaction>
</comment>
<comment type="catalytic activity">
    <reaction evidence="21">
        <text>7,8-dihydropteroate + L-glutamate + ATP = 7,8-dihydrofolate + ADP + phosphate + H(+)</text>
        <dbReference type="Rhea" id="RHEA:23584"/>
        <dbReference type="ChEBI" id="CHEBI:15378"/>
        <dbReference type="ChEBI" id="CHEBI:17839"/>
        <dbReference type="ChEBI" id="CHEBI:29985"/>
        <dbReference type="ChEBI" id="CHEBI:30616"/>
        <dbReference type="ChEBI" id="CHEBI:43474"/>
        <dbReference type="ChEBI" id="CHEBI:57451"/>
        <dbReference type="ChEBI" id="CHEBI:456216"/>
        <dbReference type="EC" id="6.3.2.12"/>
    </reaction>
</comment>
<evidence type="ECO:0000256" key="18">
    <source>
        <dbReference type="ARBA" id="ARBA00047493"/>
    </source>
</evidence>
<evidence type="ECO:0000256" key="5">
    <source>
        <dbReference type="ARBA" id="ARBA00008276"/>
    </source>
</evidence>
<evidence type="ECO:0000256" key="3">
    <source>
        <dbReference type="ARBA" id="ARBA00004799"/>
    </source>
</evidence>
<dbReference type="GO" id="GO:0005737">
    <property type="term" value="C:cytoplasm"/>
    <property type="evidence" value="ECO:0007669"/>
    <property type="project" value="TreeGrafter"/>
</dbReference>
<dbReference type="GO" id="GO:0046872">
    <property type="term" value="F:metal ion binding"/>
    <property type="evidence" value="ECO:0007669"/>
    <property type="project" value="UniProtKB-KW"/>
</dbReference>
<evidence type="ECO:0000256" key="6">
    <source>
        <dbReference type="ARBA" id="ARBA00013023"/>
    </source>
</evidence>
<comment type="function">
    <text evidence="2">Functions in two distinct reactions of the de novo folate biosynthetic pathway. Catalyzes the addition of a glutamate residue to dihydropteroate (7,8-dihydropteroate or H2Pte) to form dihydrofolate (7,8-dihydrofolate monoglutamate or H2Pte-Glu). Also catalyzes successive additions of L-glutamate to tetrahydrofolate or 10-formyltetrahydrofolate or 5,10-methylenetetrahydrofolate, leading to folylpolyglutamate derivatives.</text>
</comment>
<evidence type="ECO:0000259" key="23">
    <source>
        <dbReference type="Pfam" id="PF08245"/>
    </source>
</evidence>
<dbReference type="Proteomes" id="UP000321579">
    <property type="component" value="Unassembled WGS sequence"/>
</dbReference>
<comment type="pathway">
    <text evidence="3">Cofactor biosynthesis; tetrahydrofolate biosynthesis; 7,8-dihydrofolate from 2-amino-4-hydroxy-6-hydroxymethyl-7,8-dihydropteridine diphosphate and 4-aminobenzoate: step 2/2.</text>
</comment>
<dbReference type="EC" id="6.3.2.12" evidence="6"/>